<reference evidence="1 2" key="1">
    <citation type="journal article" date="2014" name="Nature">
        <title>An environmental bacterial taxon with a large and distinct metabolic repertoire.</title>
        <authorList>
            <person name="Wilson M.C."/>
            <person name="Mori T."/>
            <person name="Ruckert C."/>
            <person name="Uria A.R."/>
            <person name="Helf M.J."/>
            <person name="Takada K."/>
            <person name="Gernert C."/>
            <person name="Steffens U.A."/>
            <person name="Heycke N."/>
            <person name="Schmitt S."/>
            <person name="Rinke C."/>
            <person name="Helfrich E.J."/>
            <person name="Brachmann A.O."/>
            <person name="Gurgui C."/>
            <person name="Wakimoto T."/>
            <person name="Kracht M."/>
            <person name="Crusemann M."/>
            <person name="Hentschel U."/>
            <person name="Abe I."/>
            <person name="Matsunaga S."/>
            <person name="Kalinowski J."/>
            <person name="Takeyama H."/>
            <person name="Piel J."/>
        </authorList>
    </citation>
    <scope>NUCLEOTIDE SEQUENCE [LARGE SCALE GENOMIC DNA]</scope>
    <source>
        <strain evidence="2">TSY2</strain>
    </source>
</reference>
<keyword evidence="2" id="KW-1185">Reference proteome</keyword>
<accession>W4M5K3</accession>
<name>W4M5K3_9BACT</name>
<evidence type="ECO:0000313" key="1">
    <source>
        <dbReference type="EMBL" id="ETX05480.1"/>
    </source>
</evidence>
<evidence type="ECO:0000313" key="2">
    <source>
        <dbReference type="Proteomes" id="UP000019140"/>
    </source>
</evidence>
<dbReference type="EMBL" id="AZHX01000946">
    <property type="protein sequence ID" value="ETX05480.1"/>
    <property type="molecule type" value="Genomic_DNA"/>
</dbReference>
<proteinExistence type="predicted"/>
<organism evidence="1 2">
    <name type="scientific">Candidatus Entotheonella gemina</name>
    <dbReference type="NCBI Taxonomy" id="1429439"/>
    <lineage>
        <taxon>Bacteria</taxon>
        <taxon>Pseudomonadati</taxon>
        <taxon>Nitrospinota/Tectimicrobiota group</taxon>
        <taxon>Candidatus Tectimicrobiota</taxon>
        <taxon>Candidatus Entotheonellia</taxon>
        <taxon>Candidatus Entotheonellales</taxon>
        <taxon>Candidatus Entotheonellaceae</taxon>
        <taxon>Candidatus Entotheonella</taxon>
    </lineage>
</organism>
<dbReference type="AlphaFoldDB" id="W4M5K3"/>
<dbReference type="HOGENOM" id="CLU_3402698_0_0_7"/>
<protein>
    <submittedName>
        <fullName evidence="1">Uncharacterized protein</fullName>
    </submittedName>
</protein>
<gene>
    <name evidence="1" type="ORF">ETSY2_22710</name>
</gene>
<comment type="caution">
    <text evidence="1">The sequence shown here is derived from an EMBL/GenBank/DDBJ whole genome shotgun (WGS) entry which is preliminary data.</text>
</comment>
<sequence>MDLKYDTIILNFLAQFFDPILWHFPIIRQS</sequence>
<dbReference type="Proteomes" id="UP000019140">
    <property type="component" value="Unassembled WGS sequence"/>
</dbReference>